<keyword evidence="1" id="KW-0472">Membrane</keyword>
<organism evidence="2 3">
    <name type="scientific">Spartinivicinus poritis</name>
    <dbReference type="NCBI Taxonomy" id="2994640"/>
    <lineage>
        <taxon>Bacteria</taxon>
        <taxon>Pseudomonadati</taxon>
        <taxon>Pseudomonadota</taxon>
        <taxon>Gammaproteobacteria</taxon>
        <taxon>Oceanospirillales</taxon>
        <taxon>Zooshikellaceae</taxon>
        <taxon>Spartinivicinus</taxon>
    </lineage>
</organism>
<accession>A0ABT5UA15</accession>
<dbReference type="Proteomes" id="UP001528823">
    <property type="component" value="Unassembled WGS sequence"/>
</dbReference>
<dbReference type="InterPro" id="IPR008523">
    <property type="entry name" value="DUF805"/>
</dbReference>
<feature type="transmembrane region" description="Helical" evidence="1">
    <location>
        <begin position="60"/>
        <end position="81"/>
    </location>
</feature>
<dbReference type="Pfam" id="PF05656">
    <property type="entry name" value="DUF805"/>
    <property type="match status" value="1"/>
</dbReference>
<proteinExistence type="predicted"/>
<feature type="transmembrane region" description="Helical" evidence="1">
    <location>
        <begin position="93"/>
        <end position="114"/>
    </location>
</feature>
<feature type="transmembrane region" description="Helical" evidence="1">
    <location>
        <begin position="32"/>
        <end position="54"/>
    </location>
</feature>
<evidence type="ECO:0000313" key="2">
    <source>
        <dbReference type="EMBL" id="MDE1463142.1"/>
    </source>
</evidence>
<keyword evidence="1" id="KW-1133">Transmembrane helix</keyword>
<comment type="caution">
    <text evidence="2">The sequence shown here is derived from an EMBL/GenBank/DDBJ whole genome shotgun (WGS) entry which is preliminary data.</text>
</comment>
<evidence type="ECO:0000256" key="1">
    <source>
        <dbReference type="SAM" id="Phobius"/>
    </source>
</evidence>
<keyword evidence="1" id="KW-0812">Transmembrane</keyword>
<reference evidence="2 3" key="1">
    <citation type="submission" date="2022-11" db="EMBL/GenBank/DDBJ databases">
        <title>Spartinivicinus poritis sp. nov., isolated from scleractinian coral Porites lutea.</title>
        <authorList>
            <person name="Zhang G."/>
            <person name="Cai L."/>
            <person name="Wei Q."/>
        </authorList>
    </citation>
    <scope>NUCLEOTIDE SEQUENCE [LARGE SCALE GENOMIC DNA]</scope>
    <source>
        <strain evidence="2 3">A2-2</strain>
    </source>
</reference>
<dbReference type="RefSeq" id="WP_274689486.1">
    <property type="nucleotide sequence ID" value="NZ_JAPMOU010000017.1"/>
</dbReference>
<name>A0ABT5UA15_9GAMM</name>
<sequence length="134" mass="14803">MINHPQWMPFDIDNIVEKQTVAKKIRLSRRQFAIRLVGCLGLLTLLSLVSTFSVTSKANLFAQMLLFLLLGVLLVSVVVLVKAVIMRLHDANISGALAIALLLFPIGSCFVLTLCFTRPGTEGDNYFGTDPRLK</sequence>
<evidence type="ECO:0000313" key="3">
    <source>
        <dbReference type="Proteomes" id="UP001528823"/>
    </source>
</evidence>
<protein>
    <submittedName>
        <fullName evidence="2">DUF805 domain-containing protein</fullName>
    </submittedName>
</protein>
<dbReference type="EMBL" id="JAPMOU010000017">
    <property type="protein sequence ID" value="MDE1463142.1"/>
    <property type="molecule type" value="Genomic_DNA"/>
</dbReference>
<gene>
    <name evidence="2" type="ORF">ORQ98_14330</name>
</gene>
<keyword evidence="3" id="KW-1185">Reference proteome</keyword>